<dbReference type="InterPro" id="IPR002073">
    <property type="entry name" value="PDEase_catalytic_dom"/>
</dbReference>
<feature type="transmembrane region" description="Helical" evidence="27">
    <location>
        <begin position="1429"/>
        <end position="1447"/>
    </location>
</feature>
<dbReference type="EMBL" id="UFQT01000114">
    <property type="protein sequence ID" value="SSX20231.1"/>
    <property type="molecule type" value="Genomic_DNA"/>
</dbReference>
<dbReference type="VEuPathDB" id="VectorBase:CSON000918"/>
<feature type="transmembrane region" description="Helical" evidence="27">
    <location>
        <begin position="1468"/>
        <end position="1490"/>
    </location>
</feature>
<dbReference type="GO" id="GO:0046068">
    <property type="term" value="P:cGMP metabolic process"/>
    <property type="evidence" value="ECO:0007669"/>
    <property type="project" value="UniProtKB-ARBA"/>
</dbReference>
<evidence type="ECO:0000256" key="10">
    <source>
        <dbReference type="ARBA" id="ARBA00022801"/>
    </source>
</evidence>
<keyword evidence="4" id="KW-1003">Cell membrane</keyword>
<comment type="similarity">
    <text evidence="2">Belongs to the G-protein coupled receptor 3 family.</text>
</comment>
<dbReference type="InterPro" id="IPR036971">
    <property type="entry name" value="PDEase_catalytic_dom_sf"/>
</dbReference>
<evidence type="ECO:0000256" key="3">
    <source>
        <dbReference type="ARBA" id="ARBA00007648"/>
    </source>
</evidence>
<evidence type="ECO:0000256" key="27">
    <source>
        <dbReference type="SAM" id="Phobius"/>
    </source>
</evidence>
<feature type="active site" description="Proton donor" evidence="22">
    <location>
        <position position="664"/>
    </location>
</feature>
<feature type="compositionally biased region" description="Basic and acidic residues" evidence="26">
    <location>
        <begin position="1702"/>
        <end position="1711"/>
    </location>
</feature>
<dbReference type="GO" id="GO:0004930">
    <property type="term" value="F:G protein-coupled receptor activity"/>
    <property type="evidence" value="ECO:0007669"/>
    <property type="project" value="UniProtKB-KW"/>
</dbReference>
<feature type="compositionally biased region" description="Low complexity" evidence="26">
    <location>
        <begin position="117"/>
        <end position="130"/>
    </location>
</feature>
<feature type="compositionally biased region" description="Low complexity" evidence="26">
    <location>
        <begin position="904"/>
        <end position="917"/>
    </location>
</feature>
<evidence type="ECO:0000256" key="9">
    <source>
        <dbReference type="ARBA" id="ARBA00022737"/>
    </source>
</evidence>
<feature type="region of interest" description="Disordered" evidence="26">
    <location>
        <begin position="111"/>
        <end position="136"/>
    </location>
</feature>
<dbReference type="Pfam" id="PF00003">
    <property type="entry name" value="7tm_3"/>
    <property type="match status" value="1"/>
</dbReference>
<keyword evidence="5" id="KW-0140">cGMP</keyword>
<evidence type="ECO:0000256" key="8">
    <source>
        <dbReference type="ARBA" id="ARBA00022729"/>
    </source>
</evidence>
<evidence type="ECO:0000256" key="6">
    <source>
        <dbReference type="ARBA" id="ARBA00022692"/>
    </source>
</evidence>
<dbReference type="PRINTS" id="PR00387">
    <property type="entry name" value="PDIESTERASE1"/>
</dbReference>
<dbReference type="Gene3D" id="3.30.450.40">
    <property type="match status" value="2"/>
</dbReference>
<evidence type="ECO:0000256" key="22">
    <source>
        <dbReference type="PIRSR" id="PIRSR623088-1"/>
    </source>
</evidence>
<keyword evidence="19" id="KW-0628">Postsynaptic cell membrane</keyword>
<dbReference type="SUPFAM" id="SSF109604">
    <property type="entry name" value="HD-domain/PDEase-like"/>
    <property type="match status" value="1"/>
</dbReference>
<feature type="transmembrane region" description="Helical" evidence="27">
    <location>
        <begin position="1550"/>
        <end position="1573"/>
    </location>
</feature>
<dbReference type="FunFam" id="3.30.450.40:FF:000031">
    <property type="entry name" value="Phosphodiesterase"/>
    <property type="match status" value="1"/>
</dbReference>
<dbReference type="Pfam" id="PF00233">
    <property type="entry name" value="PDEase_I"/>
    <property type="match status" value="1"/>
</dbReference>
<dbReference type="InterPro" id="IPR029016">
    <property type="entry name" value="GAF-like_dom_sf"/>
</dbReference>
<evidence type="ECO:0000256" key="26">
    <source>
        <dbReference type="SAM" id="MobiDB-lite"/>
    </source>
</evidence>
<dbReference type="PROSITE" id="PS50259">
    <property type="entry name" value="G_PROTEIN_RECEP_F3_4"/>
    <property type="match status" value="1"/>
</dbReference>
<dbReference type="CDD" id="cd00077">
    <property type="entry name" value="HDc"/>
    <property type="match status" value="1"/>
</dbReference>
<evidence type="ECO:0000256" key="13">
    <source>
        <dbReference type="ARBA" id="ARBA00023040"/>
    </source>
</evidence>
<dbReference type="GO" id="GO:0047555">
    <property type="term" value="F:3',5'-cyclic-GMP phosphodiesterase activity"/>
    <property type="evidence" value="ECO:0007669"/>
    <property type="project" value="UniProtKB-ARBA"/>
</dbReference>
<accession>A0A336LTF2</accession>
<evidence type="ECO:0000256" key="24">
    <source>
        <dbReference type="RuleBase" id="RU363067"/>
    </source>
</evidence>
<keyword evidence="6 27" id="KW-0812">Transmembrane</keyword>
<feature type="binding site" evidence="23">
    <location>
        <position position="668"/>
    </location>
    <ligand>
        <name>Zn(2+)</name>
        <dbReference type="ChEBI" id="CHEBI:29105"/>
        <label>1</label>
    </ligand>
</feature>
<keyword evidence="16" id="KW-0675">Receptor</keyword>
<evidence type="ECO:0000256" key="7">
    <source>
        <dbReference type="ARBA" id="ARBA00022723"/>
    </source>
</evidence>
<feature type="region of interest" description="Disordered" evidence="26">
    <location>
        <begin position="1701"/>
        <end position="1733"/>
    </location>
</feature>
<comment type="subcellular location">
    <subcellularLocation>
        <location evidence="1">Cell projection</location>
        <location evidence="1">Neuron projection</location>
    </subcellularLocation>
    <subcellularLocation>
        <location evidence="21">Postsynaptic cell membrane</location>
        <topology evidence="21">Multi-pass membrane protein</topology>
    </subcellularLocation>
</comment>
<keyword evidence="7 23" id="KW-0479">Metal-binding</keyword>
<dbReference type="PROSITE" id="PS00126">
    <property type="entry name" value="PDEASE_I_1"/>
    <property type="match status" value="1"/>
</dbReference>
<evidence type="ECO:0000256" key="11">
    <source>
        <dbReference type="ARBA" id="ARBA00022989"/>
    </source>
</evidence>
<evidence type="ECO:0000256" key="15">
    <source>
        <dbReference type="ARBA" id="ARBA00023157"/>
    </source>
</evidence>
<proteinExistence type="inferred from homology"/>
<feature type="compositionally biased region" description="Basic and acidic residues" evidence="26">
    <location>
        <begin position="884"/>
        <end position="895"/>
    </location>
</feature>
<evidence type="ECO:0000256" key="2">
    <source>
        <dbReference type="ARBA" id="ARBA00007242"/>
    </source>
</evidence>
<dbReference type="PROSITE" id="PS51845">
    <property type="entry name" value="PDEASE_I_2"/>
    <property type="match status" value="1"/>
</dbReference>
<feature type="region of interest" description="Disordered" evidence="26">
    <location>
        <begin position="884"/>
        <end position="917"/>
    </location>
</feature>
<dbReference type="InterPro" id="IPR023088">
    <property type="entry name" value="PDEase"/>
</dbReference>
<dbReference type="EC" id="3.1.4.-" evidence="24"/>
<feature type="transmembrane region" description="Helical" evidence="27">
    <location>
        <begin position="1510"/>
        <end position="1529"/>
    </location>
</feature>
<dbReference type="PANTHER" id="PTHR32546">
    <property type="entry name" value="G-PROTEIN COUPLED RECEPTOR 158-RELATED"/>
    <property type="match status" value="1"/>
</dbReference>
<feature type="domain" description="PDEase" evidence="29">
    <location>
        <begin position="576"/>
        <end position="921"/>
    </location>
</feature>
<evidence type="ECO:0000256" key="23">
    <source>
        <dbReference type="PIRSR" id="PIRSR623088-3"/>
    </source>
</evidence>
<dbReference type="InterPro" id="IPR054714">
    <property type="entry name" value="GPR158_179_extracellular"/>
</dbReference>
<dbReference type="CDD" id="cd15293">
    <property type="entry name" value="7tmC_GPR158-like"/>
    <property type="match status" value="1"/>
</dbReference>
<dbReference type="GO" id="GO:0045211">
    <property type="term" value="C:postsynaptic membrane"/>
    <property type="evidence" value="ECO:0007669"/>
    <property type="project" value="UniProtKB-SubCell"/>
</dbReference>
<evidence type="ECO:0000256" key="4">
    <source>
        <dbReference type="ARBA" id="ARBA00022475"/>
    </source>
</evidence>
<comment type="cofactor">
    <cofactor evidence="24">
        <name>a divalent metal cation</name>
        <dbReference type="ChEBI" id="CHEBI:60240"/>
    </cofactor>
    <text evidence="24">Binds 2 divalent metal cations per subunit. Site 1 may preferentially bind zinc ions, while site 2 has a preference for magnesium and/or manganese ions.</text>
</comment>
<keyword evidence="25" id="KW-0175">Coiled coil</keyword>
<reference evidence="30" key="1">
    <citation type="submission" date="2018-07" db="EMBL/GenBank/DDBJ databases">
        <authorList>
            <person name="Quirk P.G."/>
            <person name="Krulwich T.A."/>
        </authorList>
    </citation>
    <scope>NUCLEOTIDE SEQUENCE</scope>
</reference>
<keyword evidence="13" id="KW-0297">G-protein coupled receptor</keyword>
<feature type="binding site" evidence="23">
    <location>
        <position position="705"/>
    </location>
    <ligand>
        <name>Zn(2+)</name>
        <dbReference type="ChEBI" id="CHEBI:29105"/>
        <label>1</label>
    </ligand>
</feature>
<evidence type="ECO:0000256" key="19">
    <source>
        <dbReference type="ARBA" id="ARBA00023257"/>
    </source>
</evidence>
<sequence>MGQITSMCRFRKCRYKRSKKGLHLRSFEESLSSNRMPVEQGGISGHENYINSRSISSLPLHLPPQQNAYGVEYARMEAWMDENPEFVQDYFIRKATRQVVDSWLVSHATPTANTEVSSPSHINSQNSSSRGGSGATTPVRYKISAHEFERGGLLKPIVNTVDGTPTFISPQFECDYLASQVSNGITCHLTGRPQRLSRNELKQLDEKELIFELVKDICNDLDVRSLCHKILQNVSILLNADRGSLFLVQKMNTSSIDNPVKCLVSKLFDVCPRSTVEEMETMDEVRVEWGSGIAGHVAESGEPVNIPDAYQDERFNKEIDILTGYRTKALLCMPIKDCSGDVIGVAQVINKYGGSHFTETDEKVFASYLQFCGIGLRNAQLYEKSQLEIKRNQVLLDLAKMIFEEQSTIEHMVFRILTHMQSLIQCQRVQILLVHEASKGSFSRVFDFEANDLRNDECDARTSPFESRFPINIGITGYVATTGETVNITNAYEDLRFDKSVDVGQLFKHKSILCMAIKNSLGQIIGVIQLINKFDNLNFTKNDENFVEAFAIFCGMGIHNTHMYEKAIVAMAKQSVTLEVLSYHASASMDDALRLKNHKVPSAAFFDLHDFKFDDIQLEDDDTLKACIRIFLDLDLVERFHIDYEVLCRWLLSVKKNYRNVTYHNFRHAFNVTQMMFAILTATQWWKVFGEIECLALVIGCLCHDLDHRGTNNSFQIKASSPLAQLYSTSTLEHHHYNQCIMILNSPGNQILSNLSSDDYCRVIRVLEDAILSTDLAVYFRKRGPFLNAIKSRETLDWRNEEPRSLLRAMSMTVCDLSAISKPWNIEKRVADLVSSEFFEQGDMERQELNITPIAFAELSDKLVPLVEQVRDNRMHWIQLAEETKKQRNKERENMESTVTQIPNNNNNNNFSSSNTFDEVSTSSSDVSISSKIVGKLTSDATLQILDKWYREMFWKLFSRKWRNKISQVSTFSFMIIHSLLWKYNYGLSTSHHQLNLISFSDGAANQVLSTQNIIEESLQTIHDIQINNIGKSCHIESYRSLKIPLNTEIFSGAREKADLVAVVLQDVGLGRHNGLMDALVKGLLSDPQVIGARALTTNLSSGAISSFVYWKKQVGTLNGLIRVDESDFVIGMKPDNSYPWFEDPISSPGLRSAKFAPSPPNMSFKGWWTYIYYSCSQKQWMLSYSVVISPGGRHGTRGFLSIDIDVSDLKVNQCENEYRKNDYFSVSDTQSSNSLYPQFSRNSYFKQNEDSFTIGVFHNTHKCHKSSMKCEYKPHLGKSSLTFSNWVRGAYQCICKTGYFSYKHPHGINGSIMEYAYQEYMENRSTLYTNEFVCLRCAPGCETCSGPEPCLASYNWPFRITLLTFSVICGVLTLALAIYMFQHRKVKVFKVASPIFLTITLLGCAIMYLEMAAIFPILDKYSCIATKWTRHMGFCLTYTALLMKTWRVSLTYRVKSAHKVKLTDKQLLQWMVPILLVMVIYLGTWTLSATPYADKITDQNGLIFKQCSYNWWDHSLAIGEVLFLAWGIRVCYNVRNAESMYNEARLISYAIYNIALVNTTMVAFHLLIFPQAGPDIKYLLGFIRTQLSTSVTVALVFGPKIIRVLRGQGDQWDKKSRFRGITASFSLNGVGLVADETTDLYQENEELKEEIQKLAAQIEFMKIVNMEVNNRHLKPKPGGFFTIQSPMGKSIGVQSHFKKNFKSDERDSKQESSVVTDDPQSGSQSGTSNSIG</sequence>
<dbReference type="Gene3D" id="1.10.1300.10">
    <property type="entry name" value="3'5'-cyclic nucleotide phosphodiesterase, catalytic domain"/>
    <property type="match status" value="1"/>
</dbReference>
<evidence type="ECO:0000256" key="16">
    <source>
        <dbReference type="ARBA" id="ARBA00023170"/>
    </source>
</evidence>
<dbReference type="GO" id="GO:0046872">
    <property type="term" value="F:metal ion binding"/>
    <property type="evidence" value="ECO:0007669"/>
    <property type="project" value="UniProtKB-KW"/>
</dbReference>
<evidence type="ECO:0000259" key="29">
    <source>
        <dbReference type="PROSITE" id="PS51845"/>
    </source>
</evidence>
<evidence type="ECO:0000256" key="1">
    <source>
        <dbReference type="ARBA" id="ARBA00004487"/>
    </source>
</evidence>
<dbReference type="InterPro" id="IPR043458">
    <property type="entry name" value="GPR158/179"/>
</dbReference>
<name>A0A336LTF2_CULSO</name>
<feature type="transmembrane region" description="Helical" evidence="27">
    <location>
        <begin position="1357"/>
        <end position="1382"/>
    </location>
</feature>
<evidence type="ECO:0000256" key="14">
    <source>
        <dbReference type="ARBA" id="ARBA00023136"/>
    </source>
</evidence>
<keyword evidence="10 24" id="KW-0378">Hydrolase</keyword>
<dbReference type="FunFam" id="3.30.450.40:FF:000032">
    <property type="entry name" value="Phosphodiesterase"/>
    <property type="match status" value="1"/>
</dbReference>
<evidence type="ECO:0000256" key="17">
    <source>
        <dbReference type="ARBA" id="ARBA00023180"/>
    </source>
</evidence>
<dbReference type="FunFam" id="1.10.1300.10:FF:000003">
    <property type="entry name" value="Phosphodiesterase"/>
    <property type="match status" value="1"/>
</dbReference>
<dbReference type="InterPro" id="IPR003018">
    <property type="entry name" value="GAF"/>
</dbReference>
<feature type="domain" description="G-protein coupled receptors family 3 profile" evidence="28">
    <location>
        <begin position="1359"/>
        <end position="1606"/>
    </location>
</feature>
<gene>
    <name evidence="30" type="primary">CSON000918</name>
</gene>
<keyword evidence="20" id="KW-0966">Cell projection</keyword>
<dbReference type="Pfam" id="PF22572">
    <property type="entry name" value="GPR158_179_EC"/>
    <property type="match status" value="1"/>
</dbReference>
<evidence type="ECO:0000256" key="5">
    <source>
        <dbReference type="ARBA" id="ARBA00022535"/>
    </source>
</evidence>
<evidence type="ECO:0000313" key="30">
    <source>
        <dbReference type="EMBL" id="SSX20231.1"/>
    </source>
</evidence>
<dbReference type="Gene3D" id="3.30.450.20">
    <property type="entry name" value="PAS domain"/>
    <property type="match status" value="1"/>
</dbReference>
<feature type="binding site" evidence="23">
    <location>
        <position position="816"/>
    </location>
    <ligand>
        <name>Zn(2+)</name>
        <dbReference type="ChEBI" id="CHEBI:29105"/>
        <label>1</label>
    </ligand>
</feature>
<feature type="transmembrane region" description="Helical" evidence="27">
    <location>
        <begin position="1389"/>
        <end position="1409"/>
    </location>
</feature>
<evidence type="ECO:0000256" key="12">
    <source>
        <dbReference type="ARBA" id="ARBA00023018"/>
    </source>
</evidence>
<dbReference type="SMART" id="SM00471">
    <property type="entry name" value="HDc"/>
    <property type="match status" value="1"/>
</dbReference>
<evidence type="ECO:0000256" key="18">
    <source>
        <dbReference type="ARBA" id="ARBA00023224"/>
    </source>
</evidence>
<dbReference type="SMART" id="SM00065">
    <property type="entry name" value="GAF"/>
    <property type="match status" value="2"/>
</dbReference>
<keyword evidence="14 27" id="KW-0472">Membrane</keyword>
<feature type="coiled-coil region" evidence="25">
    <location>
        <begin position="1638"/>
        <end position="1665"/>
    </location>
</feature>
<evidence type="ECO:0000259" key="28">
    <source>
        <dbReference type="PROSITE" id="PS50259"/>
    </source>
</evidence>
<feature type="compositionally biased region" description="Polar residues" evidence="26">
    <location>
        <begin position="1712"/>
        <end position="1733"/>
    </location>
</feature>
<keyword evidence="11 27" id="KW-1133">Transmembrane helix</keyword>
<dbReference type="PANTHER" id="PTHR32546:SF16">
    <property type="entry name" value="G-PROTEIN COUPLED RECEPTOR CG31760-RELATED"/>
    <property type="match status" value="1"/>
</dbReference>
<dbReference type="InterPro" id="IPR023174">
    <property type="entry name" value="PDEase_CS"/>
</dbReference>
<organism evidence="30">
    <name type="scientific">Culicoides sonorensis</name>
    <name type="common">Biting midge</name>
    <dbReference type="NCBI Taxonomy" id="179676"/>
    <lineage>
        <taxon>Eukaryota</taxon>
        <taxon>Metazoa</taxon>
        <taxon>Ecdysozoa</taxon>
        <taxon>Arthropoda</taxon>
        <taxon>Hexapoda</taxon>
        <taxon>Insecta</taxon>
        <taxon>Pterygota</taxon>
        <taxon>Neoptera</taxon>
        <taxon>Endopterygota</taxon>
        <taxon>Diptera</taxon>
        <taxon>Nematocera</taxon>
        <taxon>Chironomoidea</taxon>
        <taxon>Ceratopogonidae</taxon>
        <taxon>Ceratopogoninae</taxon>
        <taxon>Culicoides</taxon>
        <taxon>Monoculicoides</taxon>
    </lineage>
</organism>
<feature type="transmembrane region" description="Helical" evidence="27">
    <location>
        <begin position="1579"/>
        <end position="1599"/>
    </location>
</feature>
<keyword evidence="9" id="KW-0677">Repeat</keyword>
<dbReference type="InterPro" id="IPR003607">
    <property type="entry name" value="HD/PDEase_dom"/>
</dbReference>
<comment type="similarity">
    <text evidence="3 24">Belongs to the cyclic nucleotide phosphodiesterase family.</text>
</comment>
<keyword evidence="8" id="KW-0732">Signal</keyword>
<dbReference type="SUPFAM" id="SSF55781">
    <property type="entry name" value="GAF domain-like"/>
    <property type="match status" value="2"/>
</dbReference>
<protein>
    <recommendedName>
        <fullName evidence="24">Phosphodiesterase</fullName>
        <ecNumber evidence="24">3.1.4.-</ecNumber>
    </recommendedName>
</protein>
<dbReference type="GO" id="GO:0043005">
    <property type="term" value="C:neuron projection"/>
    <property type="evidence" value="ECO:0007669"/>
    <property type="project" value="UniProtKB-SubCell"/>
</dbReference>
<evidence type="ECO:0000256" key="20">
    <source>
        <dbReference type="ARBA" id="ARBA00023273"/>
    </source>
</evidence>
<evidence type="ECO:0000256" key="21">
    <source>
        <dbReference type="ARBA" id="ARBA00034104"/>
    </source>
</evidence>
<feature type="binding site" evidence="23">
    <location>
        <position position="705"/>
    </location>
    <ligand>
        <name>Zn(2+)</name>
        <dbReference type="ChEBI" id="CHEBI:29105"/>
        <label>2</label>
    </ligand>
</feature>
<keyword evidence="12" id="KW-0770">Synapse</keyword>
<feature type="binding site" evidence="23">
    <location>
        <position position="704"/>
    </location>
    <ligand>
        <name>Zn(2+)</name>
        <dbReference type="ChEBI" id="CHEBI:29105"/>
        <label>1</label>
    </ligand>
</feature>
<keyword evidence="17" id="KW-0325">Glycoprotein</keyword>
<dbReference type="InterPro" id="IPR017978">
    <property type="entry name" value="GPCR_3_C"/>
</dbReference>
<dbReference type="Pfam" id="PF01590">
    <property type="entry name" value="GAF"/>
    <property type="match status" value="2"/>
</dbReference>
<keyword evidence="15" id="KW-1015">Disulfide bond</keyword>
<keyword evidence="18" id="KW-0807">Transducer</keyword>
<evidence type="ECO:0000256" key="25">
    <source>
        <dbReference type="SAM" id="Coils"/>
    </source>
</evidence>